<dbReference type="Proteomes" id="UP000273405">
    <property type="component" value="Unassembled WGS sequence"/>
</dbReference>
<reference evidence="4" key="1">
    <citation type="submission" date="2018-09" db="EMBL/GenBank/DDBJ databases">
        <authorList>
            <person name="Livingstone P.G."/>
            <person name="Whitworth D.E."/>
        </authorList>
    </citation>
    <scope>NUCLEOTIDE SEQUENCE [LARGE SCALE GENOMIC DNA]</scope>
    <source>
        <strain evidence="4">CA040B</strain>
    </source>
</reference>
<keyword evidence="4" id="KW-1185">Reference proteome</keyword>
<dbReference type="SUPFAM" id="SSF56219">
    <property type="entry name" value="DNase I-like"/>
    <property type="match status" value="1"/>
</dbReference>
<evidence type="ECO:0000313" key="3">
    <source>
        <dbReference type="EMBL" id="RKH41501.1"/>
    </source>
</evidence>
<keyword evidence="3" id="KW-0378">Hydrolase</keyword>
<feature type="region of interest" description="Disordered" evidence="1">
    <location>
        <begin position="123"/>
        <end position="177"/>
    </location>
</feature>
<evidence type="ECO:0000259" key="2">
    <source>
        <dbReference type="Pfam" id="PF03372"/>
    </source>
</evidence>
<dbReference type="EMBL" id="RAWG01000105">
    <property type="protein sequence ID" value="RKH41501.1"/>
    <property type="molecule type" value="Genomic_DNA"/>
</dbReference>
<sequence length="448" mass="46503">MSMKPPPFLRAFVVLGALVIACGPDEAPSPPAKPGTSVDAGTQADAGTDAGAWTSCEPEADTGVCGANASCVSMEVPQGNFCADVCSDLTPCQQPNTICCIAYPEHQDVGVCLSVDECKRRADAGTGDAGSPVDAGTRDGGSTGDAGPTGDAGTPDGGSTGDAGSPVDAGTADAGTDSGSGYTQIRIMAANITSGNLQSYDPGHGLRLMQGVNPDVVLIQEFNYKTNSVADIRGMVDSTFGTDFSYYREGGAQIPNGIISRFPIVESGEWKDPKVSNRDFAWARIDIPGPHDLWAVSVHLLTSSSGDRNAEAASLVTFIKGKFSQDGVPASDYLTIGGDFNTDSRSESCLTTFKQLVSTAGPHPADKNGKDGTNVSRSKPYDHVLVDDDLYQHRVPTVIGASSFPNGLVLDSRVYTPISEISPALSGDSSASNMQHMGVVKTFLTPNF</sequence>
<proteinExistence type="predicted"/>
<feature type="region of interest" description="Disordered" evidence="1">
    <location>
        <begin position="360"/>
        <end position="379"/>
    </location>
</feature>
<accession>A0A3A8NH36</accession>
<dbReference type="RefSeq" id="WP_120626506.1">
    <property type="nucleotide sequence ID" value="NZ_RAWG01000105.1"/>
</dbReference>
<dbReference type="GO" id="GO:0004519">
    <property type="term" value="F:endonuclease activity"/>
    <property type="evidence" value="ECO:0007669"/>
    <property type="project" value="UniProtKB-KW"/>
</dbReference>
<dbReference type="InterPro" id="IPR036691">
    <property type="entry name" value="Endo/exonu/phosph_ase_sf"/>
</dbReference>
<dbReference type="PROSITE" id="PS51257">
    <property type="entry name" value="PROKAR_LIPOPROTEIN"/>
    <property type="match status" value="1"/>
</dbReference>
<dbReference type="InterPro" id="IPR005135">
    <property type="entry name" value="Endo/exonuclease/phosphatase"/>
</dbReference>
<feature type="compositionally biased region" description="Low complexity" evidence="1">
    <location>
        <begin position="145"/>
        <end position="154"/>
    </location>
</feature>
<keyword evidence="3" id="KW-0269">Exonuclease</keyword>
<dbReference type="AlphaFoldDB" id="A0A3A8NH36"/>
<feature type="domain" description="Endonuclease/exonuclease/phosphatase" evidence="2">
    <location>
        <begin position="207"/>
        <end position="400"/>
    </location>
</feature>
<organism evidence="3 4">
    <name type="scientific">Corallococcus sicarius</name>
    <dbReference type="NCBI Taxonomy" id="2316726"/>
    <lineage>
        <taxon>Bacteria</taxon>
        <taxon>Pseudomonadati</taxon>
        <taxon>Myxococcota</taxon>
        <taxon>Myxococcia</taxon>
        <taxon>Myxococcales</taxon>
        <taxon>Cystobacterineae</taxon>
        <taxon>Myxococcaceae</taxon>
        <taxon>Corallococcus</taxon>
    </lineage>
</organism>
<protein>
    <submittedName>
        <fullName evidence="3">Endonuclease/exonuclease/phosphatase family protein</fullName>
    </submittedName>
</protein>
<feature type="compositionally biased region" description="Low complexity" evidence="1">
    <location>
        <begin position="39"/>
        <end position="50"/>
    </location>
</feature>
<name>A0A3A8NH36_9BACT</name>
<evidence type="ECO:0000256" key="1">
    <source>
        <dbReference type="SAM" id="MobiDB-lite"/>
    </source>
</evidence>
<gene>
    <name evidence="3" type="ORF">D7X12_18025</name>
</gene>
<keyword evidence="3" id="KW-0540">Nuclease</keyword>
<feature type="region of interest" description="Disordered" evidence="1">
    <location>
        <begin position="28"/>
        <end position="50"/>
    </location>
</feature>
<evidence type="ECO:0000313" key="4">
    <source>
        <dbReference type="Proteomes" id="UP000273405"/>
    </source>
</evidence>
<dbReference type="Pfam" id="PF03372">
    <property type="entry name" value="Exo_endo_phos"/>
    <property type="match status" value="1"/>
</dbReference>
<dbReference type="GO" id="GO:0004527">
    <property type="term" value="F:exonuclease activity"/>
    <property type="evidence" value="ECO:0007669"/>
    <property type="project" value="UniProtKB-KW"/>
</dbReference>
<comment type="caution">
    <text evidence="3">The sequence shown here is derived from an EMBL/GenBank/DDBJ whole genome shotgun (WGS) entry which is preliminary data.</text>
</comment>
<dbReference type="Gene3D" id="3.60.10.10">
    <property type="entry name" value="Endonuclease/exonuclease/phosphatase"/>
    <property type="match status" value="1"/>
</dbReference>
<dbReference type="OrthoDB" id="5508071at2"/>
<keyword evidence="3" id="KW-0255">Endonuclease</keyword>